<dbReference type="Pfam" id="PF11202">
    <property type="entry name" value="StiP"/>
    <property type="match status" value="1"/>
</dbReference>
<proteinExistence type="predicted"/>
<gene>
    <name evidence="3" type="ORF">VO64_4120</name>
</gene>
<dbReference type="Proteomes" id="UP000033099">
    <property type="component" value="Chromosome"/>
</dbReference>
<reference evidence="3 4" key="1">
    <citation type="journal article" date="2015" name="Genome Announc.">
        <title>Complete Genome Sequence of Biocontrol Strain Pseudomonas fluorescens LBUM223.</title>
        <authorList>
            <person name="Roquigny R."/>
            <person name="Arseneault T."/>
            <person name="Gadkar V.J."/>
            <person name="Novinscak A."/>
            <person name="Joly D.L."/>
            <person name="Filion M."/>
        </authorList>
    </citation>
    <scope>NUCLEOTIDE SEQUENCE [LARGE SCALE GENOMIC DNA]</scope>
    <source>
        <strain evidence="3 4">LBUM223</strain>
    </source>
</reference>
<evidence type="ECO:0000259" key="2">
    <source>
        <dbReference type="Pfam" id="PF15608"/>
    </source>
</evidence>
<evidence type="ECO:0000313" key="3">
    <source>
        <dbReference type="EMBL" id="AKA84666.1"/>
    </source>
</evidence>
<dbReference type="InterPro" id="IPR048336">
    <property type="entry name" value="StiP-like"/>
</dbReference>
<accession>A0AAU8TT12</accession>
<feature type="domain" description="PELOTA RNA-binding" evidence="2">
    <location>
        <begin position="283"/>
        <end position="362"/>
    </location>
</feature>
<dbReference type="InterPro" id="IPR028157">
    <property type="entry name" value="PELOTA_dom"/>
</dbReference>
<sequence>MTKAIAGLVTVGSGSYAADDVQFLLQAVQMETTDVLEKERLIQSKQKHYSEMISLESAPTDVHKALYERALEQNGTRMAMDVQSLALALSEACTGPSIVLVSFVRAGLPLGVLLRRALLDMGRDAHHYGISIVRDRGIDKVALEAIIQAHGSENIVFVDGWTGKGAISGEIQRSLNRDSRFPEEPRLVVLADPCGRAWLSASADDWVMPSGILGATVSGLVSRSIWPADGGLHGCVVYDHLREHDVTREFIEQIEEKRKALGTVPQASPWTDTQRFELQGAASHVVKSLASQFGITNLNRVKPGIAEATRAVLRRVPDHVLVRSRSDSDVQLLMHLTEGAGVAVEEVGAALGPYRAVTIIRSVS</sequence>
<organism evidence="3 4">
    <name type="scientific">Pseudomonas synxantha</name>
    <dbReference type="NCBI Taxonomy" id="47883"/>
    <lineage>
        <taxon>Bacteria</taxon>
        <taxon>Pseudomonadati</taxon>
        <taxon>Pseudomonadota</taxon>
        <taxon>Gammaproteobacteria</taxon>
        <taxon>Pseudomonadales</taxon>
        <taxon>Pseudomonadaceae</taxon>
        <taxon>Pseudomonas</taxon>
    </lineage>
</organism>
<evidence type="ECO:0000259" key="1">
    <source>
        <dbReference type="Pfam" id="PF11202"/>
    </source>
</evidence>
<dbReference type="RefSeq" id="WP_046071040.1">
    <property type="nucleotide sequence ID" value="NZ_CP011117.2"/>
</dbReference>
<dbReference type="KEGG" id="pfb:VO64_4120"/>
<evidence type="ECO:0000313" key="4">
    <source>
        <dbReference type="Proteomes" id="UP000033099"/>
    </source>
</evidence>
<dbReference type="AlphaFoldDB" id="A0AAU8TT12"/>
<dbReference type="EMBL" id="CP011117">
    <property type="protein sequence ID" value="AKA84666.1"/>
    <property type="molecule type" value="Genomic_DNA"/>
</dbReference>
<dbReference type="Pfam" id="PF15608">
    <property type="entry name" value="PELOTA_1"/>
    <property type="match status" value="1"/>
</dbReference>
<dbReference type="PIRSF" id="PIRSF020979">
    <property type="entry name" value="UCP020979"/>
    <property type="match status" value="1"/>
</dbReference>
<protein>
    <submittedName>
        <fullName evidence="3">ATP/GTP-binding protein</fullName>
    </submittedName>
</protein>
<dbReference type="InterPro" id="IPR011215">
    <property type="entry name" value="StiP_N"/>
</dbReference>
<name>A0AAU8TT12_9PSED</name>
<feature type="domain" description="Cysteine protease StiP N-terminal" evidence="1">
    <location>
        <begin position="14"/>
        <end position="254"/>
    </location>
</feature>